<dbReference type="InterPro" id="IPR005814">
    <property type="entry name" value="Aminotrans_3"/>
</dbReference>
<evidence type="ECO:0000256" key="5">
    <source>
        <dbReference type="ARBA" id="ARBA00022898"/>
    </source>
</evidence>
<evidence type="ECO:0000313" key="7">
    <source>
        <dbReference type="EMBL" id="CEM45642.1"/>
    </source>
</evidence>
<dbReference type="EMBL" id="CDMZ01003235">
    <property type="protein sequence ID" value="CEM45642.1"/>
    <property type="molecule type" value="Genomic_DNA"/>
</dbReference>
<dbReference type="PANTHER" id="PTHR11986">
    <property type="entry name" value="AMINOTRANSFERASE CLASS III"/>
    <property type="match status" value="1"/>
</dbReference>
<name>A0A0G4HN67_9ALVE</name>
<evidence type="ECO:0000256" key="6">
    <source>
        <dbReference type="RuleBase" id="RU003560"/>
    </source>
</evidence>
<keyword evidence="4" id="KW-0808">Transferase</keyword>
<dbReference type="VEuPathDB" id="CryptoDB:Cvel_29374"/>
<dbReference type="CDD" id="cd00610">
    <property type="entry name" value="OAT_like"/>
    <property type="match status" value="1"/>
</dbReference>
<dbReference type="InterPro" id="IPR015422">
    <property type="entry name" value="PyrdxlP-dep_Trfase_small"/>
</dbReference>
<accession>A0A0G4HN67</accession>
<gene>
    <name evidence="7" type="ORF">Cvel_29374</name>
</gene>
<sequence>MALCRSAIASRWKGRACFSSRSNESSLAEFGKAHVCPGIGRLTDHVVHKGDGSWLETVDGKRLLDFTSGIGVCNVGHCHPHVTEAICRQTGALVHGQVNVMFHNPMLQLIARLRTVVPSGLDSFFFWNSGAEAVEAAMKVARLYTKKQNIIVLQGGYHGRTFGSMSLTTSKTVYRAGFGPLVAGVFTMPYPYVRQICPFSPTTDPSKVASVSSPRFSSNPLSEYSLLHLEMILKQQSAPSETAAVIVEPVLGEGGYVAPPADFLKKLHELCNAHGILLIADEVQSGFGRTGKMFAVEHFGVTPDILIMAKGLANGMPLSAIAARPEIMAACPPGSMGGTYAGNAVACAAAMAVLDVFEKQNVLQNVSSRGEQLQEGLRAIQRKYPGVIRDVRGLGLMVSQLGLGLMVSQLGLGLMVGVEFEEGGRLAGIAGRVSRGAVNREVLLLTCSAFEVIRFIPPLTVSSSEIDRALEVFEEAVAEALS</sequence>
<keyword evidence="5 6" id="KW-0663">Pyridoxal phosphate</keyword>
<dbReference type="Gene3D" id="3.40.640.10">
    <property type="entry name" value="Type I PLP-dependent aspartate aminotransferase-like (Major domain)"/>
    <property type="match status" value="1"/>
</dbReference>
<dbReference type="GO" id="GO:0008483">
    <property type="term" value="F:transaminase activity"/>
    <property type="evidence" value="ECO:0007669"/>
    <property type="project" value="UniProtKB-KW"/>
</dbReference>
<dbReference type="Gene3D" id="3.90.1150.10">
    <property type="entry name" value="Aspartate Aminotransferase, domain 1"/>
    <property type="match status" value="2"/>
</dbReference>
<protein>
    <recommendedName>
        <fullName evidence="8">4-aminobutyrate aminotransferase</fullName>
    </recommendedName>
</protein>
<keyword evidence="3" id="KW-0032">Aminotransferase</keyword>
<evidence type="ECO:0008006" key="8">
    <source>
        <dbReference type="Google" id="ProtNLM"/>
    </source>
</evidence>
<dbReference type="GO" id="GO:0042802">
    <property type="term" value="F:identical protein binding"/>
    <property type="evidence" value="ECO:0007669"/>
    <property type="project" value="TreeGrafter"/>
</dbReference>
<dbReference type="GO" id="GO:0030170">
    <property type="term" value="F:pyridoxal phosphate binding"/>
    <property type="evidence" value="ECO:0007669"/>
    <property type="project" value="InterPro"/>
</dbReference>
<dbReference type="PROSITE" id="PS00600">
    <property type="entry name" value="AA_TRANSFER_CLASS_3"/>
    <property type="match status" value="1"/>
</dbReference>
<dbReference type="PIRSF" id="PIRSF000521">
    <property type="entry name" value="Transaminase_4ab_Lys_Orn"/>
    <property type="match status" value="1"/>
</dbReference>
<dbReference type="InterPro" id="IPR015421">
    <property type="entry name" value="PyrdxlP-dep_Trfase_major"/>
</dbReference>
<proteinExistence type="inferred from homology"/>
<dbReference type="SUPFAM" id="SSF53383">
    <property type="entry name" value="PLP-dependent transferases"/>
    <property type="match status" value="1"/>
</dbReference>
<comment type="similarity">
    <text evidence="2 6">Belongs to the class-III pyridoxal-phosphate-dependent aminotransferase family.</text>
</comment>
<dbReference type="InterPro" id="IPR050103">
    <property type="entry name" value="Class-III_PLP-dep_AT"/>
</dbReference>
<evidence type="ECO:0000256" key="3">
    <source>
        <dbReference type="ARBA" id="ARBA00022576"/>
    </source>
</evidence>
<comment type="cofactor">
    <cofactor evidence="1">
        <name>pyridoxal 5'-phosphate</name>
        <dbReference type="ChEBI" id="CHEBI:597326"/>
    </cofactor>
</comment>
<dbReference type="FunFam" id="3.40.640.10:FF:000013">
    <property type="entry name" value="4-aminobutyrate aminotransferase"/>
    <property type="match status" value="1"/>
</dbReference>
<dbReference type="InterPro" id="IPR049704">
    <property type="entry name" value="Aminotrans_3_PPA_site"/>
</dbReference>
<dbReference type="InterPro" id="IPR015424">
    <property type="entry name" value="PyrdxlP-dep_Trfase"/>
</dbReference>
<dbReference type="Pfam" id="PF00202">
    <property type="entry name" value="Aminotran_3"/>
    <property type="match status" value="1"/>
</dbReference>
<organism evidence="7">
    <name type="scientific">Chromera velia CCMP2878</name>
    <dbReference type="NCBI Taxonomy" id="1169474"/>
    <lineage>
        <taxon>Eukaryota</taxon>
        <taxon>Sar</taxon>
        <taxon>Alveolata</taxon>
        <taxon>Colpodellida</taxon>
        <taxon>Chromeraceae</taxon>
        <taxon>Chromera</taxon>
    </lineage>
</organism>
<dbReference type="AlphaFoldDB" id="A0A0G4HN67"/>
<evidence type="ECO:0000256" key="2">
    <source>
        <dbReference type="ARBA" id="ARBA00008954"/>
    </source>
</evidence>
<dbReference type="PhylomeDB" id="A0A0G4HN67"/>
<reference evidence="7" key="1">
    <citation type="submission" date="2014-11" db="EMBL/GenBank/DDBJ databases">
        <authorList>
            <person name="Otto D Thomas"/>
            <person name="Naeem Raeece"/>
        </authorList>
    </citation>
    <scope>NUCLEOTIDE SEQUENCE</scope>
</reference>
<evidence type="ECO:0000256" key="4">
    <source>
        <dbReference type="ARBA" id="ARBA00022679"/>
    </source>
</evidence>
<evidence type="ECO:0000256" key="1">
    <source>
        <dbReference type="ARBA" id="ARBA00001933"/>
    </source>
</evidence>